<dbReference type="FunFam" id="3.40.50.1000:FF:000001">
    <property type="entry name" value="Phospholipid-transporting ATPase IC"/>
    <property type="match status" value="1"/>
</dbReference>
<dbReference type="GO" id="GO:0036376">
    <property type="term" value="P:sodium ion export across plasma membrane"/>
    <property type="evidence" value="ECO:0007669"/>
    <property type="project" value="TreeGrafter"/>
</dbReference>
<evidence type="ECO:0000256" key="5">
    <source>
        <dbReference type="ARBA" id="ARBA00022475"/>
    </source>
</evidence>
<dbReference type="GO" id="GO:0046872">
    <property type="term" value="F:metal ion binding"/>
    <property type="evidence" value="ECO:0007669"/>
    <property type="project" value="UniProtKB-KW"/>
</dbReference>
<dbReference type="InterPro" id="IPR059000">
    <property type="entry name" value="ATPase_P-type_domA"/>
</dbReference>
<name>A0A1H9WAB5_9BACI</name>
<feature type="domain" description="Cation-transporting P-type ATPase N-terminal" evidence="19">
    <location>
        <begin position="10"/>
        <end position="84"/>
    </location>
</feature>
<dbReference type="SFLD" id="SFLDG00002">
    <property type="entry name" value="C1.7:_P-type_atpase_like"/>
    <property type="match status" value="1"/>
</dbReference>
<dbReference type="InterPro" id="IPR044492">
    <property type="entry name" value="P_typ_ATPase_HD_dom"/>
</dbReference>
<feature type="transmembrane region" description="Helical" evidence="18">
    <location>
        <begin position="790"/>
        <end position="808"/>
    </location>
</feature>
<evidence type="ECO:0000256" key="8">
    <source>
        <dbReference type="ARBA" id="ARBA00022692"/>
    </source>
</evidence>
<evidence type="ECO:0000313" key="20">
    <source>
        <dbReference type="EMBL" id="SES30882.1"/>
    </source>
</evidence>
<dbReference type="FunFam" id="2.70.150.10:FF:000016">
    <property type="entry name" value="Calcium-transporting P-type ATPase putative"/>
    <property type="match status" value="1"/>
</dbReference>
<dbReference type="PROSITE" id="PS00154">
    <property type="entry name" value="ATPASE_E1_E2"/>
    <property type="match status" value="1"/>
</dbReference>
<evidence type="ECO:0000256" key="9">
    <source>
        <dbReference type="ARBA" id="ARBA00022723"/>
    </source>
</evidence>
<comment type="subcellular location">
    <subcellularLocation>
        <location evidence="1">Cell membrane</location>
        <topology evidence="1">Multi-pass membrane protein</topology>
    </subcellularLocation>
</comment>
<feature type="transmembrane region" description="Helical" evidence="18">
    <location>
        <begin position="860"/>
        <end position="877"/>
    </location>
</feature>
<feature type="transmembrane region" description="Helical" evidence="18">
    <location>
        <begin position="718"/>
        <end position="739"/>
    </location>
</feature>
<keyword evidence="11" id="KW-0106">Calcium</keyword>
<evidence type="ECO:0000256" key="18">
    <source>
        <dbReference type="SAM" id="Phobius"/>
    </source>
</evidence>
<keyword evidence="6" id="KW-0597">Phosphoprotein</keyword>
<dbReference type="PANTHER" id="PTHR43294">
    <property type="entry name" value="SODIUM/POTASSIUM-TRANSPORTING ATPASE SUBUNIT ALPHA"/>
    <property type="match status" value="1"/>
</dbReference>
<keyword evidence="15" id="KW-0406">Ion transport</keyword>
<feature type="transmembrane region" description="Helical" evidence="18">
    <location>
        <begin position="760"/>
        <end position="784"/>
    </location>
</feature>
<reference evidence="21" key="1">
    <citation type="submission" date="2016-10" db="EMBL/GenBank/DDBJ databases">
        <authorList>
            <person name="Varghese N."/>
            <person name="Submissions S."/>
        </authorList>
    </citation>
    <scope>NUCLEOTIDE SEQUENCE [LARGE SCALE GENOMIC DNA]</scope>
    <source>
        <strain evidence="21">S9</strain>
    </source>
</reference>
<evidence type="ECO:0000256" key="1">
    <source>
        <dbReference type="ARBA" id="ARBA00004651"/>
    </source>
</evidence>
<evidence type="ECO:0000256" key="15">
    <source>
        <dbReference type="ARBA" id="ARBA00023065"/>
    </source>
</evidence>
<gene>
    <name evidence="20" type="ORF">SAMN05518684_11592</name>
</gene>
<evidence type="ECO:0000256" key="14">
    <source>
        <dbReference type="ARBA" id="ARBA00022989"/>
    </source>
</evidence>
<evidence type="ECO:0000256" key="16">
    <source>
        <dbReference type="ARBA" id="ARBA00023136"/>
    </source>
</evidence>
<evidence type="ECO:0000256" key="6">
    <source>
        <dbReference type="ARBA" id="ARBA00022553"/>
    </source>
</evidence>
<evidence type="ECO:0000256" key="13">
    <source>
        <dbReference type="ARBA" id="ARBA00022967"/>
    </source>
</evidence>
<dbReference type="SUPFAM" id="SSF81665">
    <property type="entry name" value="Calcium ATPase, transmembrane domain M"/>
    <property type="match status" value="1"/>
</dbReference>
<dbReference type="GO" id="GO:0005524">
    <property type="term" value="F:ATP binding"/>
    <property type="evidence" value="ECO:0007669"/>
    <property type="project" value="UniProtKB-KW"/>
</dbReference>
<dbReference type="PANTHER" id="PTHR43294:SF20">
    <property type="entry name" value="P-TYPE ATPASE"/>
    <property type="match status" value="1"/>
</dbReference>
<dbReference type="SMART" id="SM00831">
    <property type="entry name" value="Cation_ATPase_N"/>
    <property type="match status" value="1"/>
</dbReference>
<dbReference type="GO" id="GO:0005886">
    <property type="term" value="C:plasma membrane"/>
    <property type="evidence" value="ECO:0007669"/>
    <property type="project" value="UniProtKB-SubCell"/>
</dbReference>
<feature type="transmembrane region" description="Helical" evidence="18">
    <location>
        <begin position="282"/>
        <end position="304"/>
    </location>
</feature>
<dbReference type="EMBL" id="FOGT01000015">
    <property type="protein sequence ID" value="SES30882.1"/>
    <property type="molecule type" value="Genomic_DNA"/>
</dbReference>
<comment type="similarity">
    <text evidence="2">Belongs to the cation transport ATPase (P-type) (TC 3.A.3) family. Type IIA subfamily.</text>
</comment>
<dbReference type="InterPro" id="IPR006068">
    <property type="entry name" value="ATPase_P-typ_cation-transptr_C"/>
</dbReference>
<dbReference type="InterPro" id="IPR023299">
    <property type="entry name" value="ATPase_P-typ_cyto_dom_N"/>
</dbReference>
<keyword evidence="12" id="KW-0067">ATP-binding</keyword>
<evidence type="ECO:0000256" key="7">
    <source>
        <dbReference type="ARBA" id="ARBA00022568"/>
    </source>
</evidence>
<dbReference type="NCBIfam" id="TIGR01494">
    <property type="entry name" value="ATPase_P-type"/>
    <property type="match status" value="2"/>
</dbReference>
<dbReference type="InterPro" id="IPR050510">
    <property type="entry name" value="Cation_transp_ATPase_P-type"/>
</dbReference>
<dbReference type="SUPFAM" id="SSF56784">
    <property type="entry name" value="HAD-like"/>
    <property type="match status" value="1"/>
</dbReference>
<dbReference type="GO" id="GO:0016887">
    <property type="term" value="F:ATP hydrolysis activity"/>
    <property type="evidence" value="ECO:0007669"/>
    <property type="project" value="InterPro"/>
</dbReference>
<feature type="transmembrane region" description="Helical" evidence="18">
    <location>
        <begin position="688"/>
        <end position="712"/>
    </location>
</feature>
<dbReference type="InterPro" id="IPR036412">
    <property type="entry name" value="HAD-like_sf"/>
</dbReference>
<comment type="catalytic activity">
    <reaction evidence="17">
        <text>Ca(2+)(in) + ATP + H2O = Ca(2+)(out) + ADP + phosphate + H(+)</text>
        <dbReference type="Rhea" id="RHEA:18105"/>
        <dbReference type="ChEBI" id="CHEBI:15377"/>
        <dbReference type="ChEBI" id="CHEBI:15378"/>
        <dbReference type="ChEBI" id="CHEBI:29108"/>
        <dbReference type="ChEBI" id="CHEBI:30616"/>
        <dbReference type="ChEBI" id="CHEBI:43474"/>
        <dbReference type="ChEBI" id="CHEBI:456216"/>
        <dbReference type="EC" id="7.2.2.10"/>
    </reaction>
</comment>
<evidence type="ECO:0000256" key="10">
    <source>
        <dbReference type="ARBA" id="ARBA00022741"/>
    </source>
</evidence>
<protein>
    <recommendedName>
        <fullName evidence="3">P-type Ca(2+) transporter</fullName>
        <ecNumber evidence="3">7.2.2.10</ecNumber>
    </recommendedName>
</protein>
<dbReference type="InterPro" id="IPR004014">
    <property type="entry name" value="ATPase_P-typ_cation-transptr_N"/>
</dbReference>
<dbReference type="SFLD" id="SFLDF00027">
    <property type="entry name" value="p-type_atpase"/>
    <property type="match status" value="1"/>
</dbReference>
<evidence type="ECO:0000313" key="21">
    <source>
        <dbReference type="Proteomes" id="UP000198571"/>
    </source>
</evidence>
<keyword evidence="7" id="KW-0109">Calcium transport</keyword>
<feature type="transmembrane region" description="Helical" evidence="18">
    <location>
        <begin position="67"/>
        <end position="97"/>
    </location>
</feature>
<dbReference type="STRING" id="1601833.SAMN05518684_11592"/>
<sequence>MSNDSMQEQNWYSKDTDETLKEFEVKESEGLSQDDVSERLNKYGRNELPEEEGENSFIKFLKHFNDVLIYILLVAAVVTALLGHFIDTAVILLVAIINASIGYFQESKAEKALEGIKNMLSLEANVLRNGEKREVDAAEVVPGDIVYLSAGDKIPADIRLLSADNLKVEEAALTGESTSAEKSTDVLDEDTVLGDRENMAFSGTSVTSGSGHGIVTATGENTEIGKINQSISQVEELKTPLMKQTDRFGKQVAVFILVAAVFIYLFGFFIRDYGAGELLLSIIGLAVAAIPEGLPAIISIILALGVQNMAKRKAIVRNLPSVETLGAVSVICSDKTGTLTKNEMTVTSVMTKDDSYEVTGTGYAPEGEIRDGDEEADAEQRGDLLELLTAMKTCNDSTLRKDEEGYWTINGEPTEGCLLTLAEKANTDIDRLDVQSKIPFDSAYKYMAVLTERDGEKLIYVKGAPDRLFEMAERGNGDFDRSYWEKKMKQRTTKGERVLSAGFKKVSDEVTKIDHEDLEEGVEFLGLTGIIDPPREEAISAVEECTKAGIGVKMITGDHKDTAMAIGKQLGIGDGQKGLEGRDIDKMSDDELSEAILEYDVFARTSPDNKLRIVEALQENNQVSAMTGDGVNDAPALKRADIGVAMGIKGTEVAKESSQMVLVDDNFETIVNAVEEGRRVYANLKKTILFILPTNGAQSFLIMISILLGTLMPLTPIQILWVNMVIAVTVSLALAFEPLEKGAMDRPPRPVKTPLLTPYYIFRIIFVSLLIGGGTMVLFMNLINQGMEEAMINSVVLQTIVIMQMFHLFNTRNEIGFAFNKNFFKNKFAFIVSGVLLALQAFILYVPFMNTAFGTVPLGWTYWVIPFILGAIVFTVIEAEKAITRKVVQRKEKES</sequence>
<dbReference type="InterPro" id="IPR008250">
    <property type="entry name" value="ATPase_P-typ_transduc_dom_A_sf"/>
</dbReference>
<evidence type="ECO:0000259" key="19">
    <source>
        <dbReference type="SMART" id="SM00831"/>
    </source>
</evidence>
<dbReference type="PRINTS" id="PR00119">
    <property type="entry name" value="CATATPASE"/>
</dbReference>
<keyword evidence="5" id="KW-1003">Cell membrane</keyword>
<dbReference type="GO" id="GO:0030007">
    <property type="term" value="P:intracellular potassium ion homeostasis"/>
    <property type="evidence" value="ECO:0007669"/>
    <property type="project" value="TreeGrafter"/>
</dbReference>
<organism evidence="20 21">
    <name type="scientific">Salipaludibacillus aurantiacus</name>
    <dbReference type="NCBI Taxonomy" id="1601833"/>
    <lineage>
        <taxon>Bacteria</taxon>
        <taxon>Bacillati</taxon>
        <taxon>Bacillota</taxon>
        <taxon>Bacilli</taxon>
        <taxon>Bacillales</taxon>
        <taxon>Bacillaceae</taxon>
    </lineage>
</organism>
<dbReference type="InterPro" id="IPR001757">
    <property type="entry name" value="P_typ_ATPase"/>
</dbReference>
<dbReference type="GO" id="GO:0005388">
    <property type="term" value="F:P-type calcium transporter activity"/>
    <property type="evidence" value="ECO:0007669"/>
    <property type="project" value="UniProtKB-EC"/>
</dbReference>
<dbReference type="PRINTS" id="PR00121">
    <property type="entry name" value="NAKATPASE"/>
</dbReference>
<dbReference type="GO" id="GO:1990573">
    <property type="term" value="P:potassium ion import across plasma membrane"/>
    <property type="evidence" value="ECO:0007669"/>
    <property type="project" value="TreeGrafter"/>
</dbReference>
<accession>A0A1H9WAB5</accession>
<proteinExistence type="inferred from homology"/>
<dbReference type="SFLD" id="SFLDS00003">
    <property type="entry name" value="Haloacid_Dehalogenase"/>
    <property type="match status" value="1"/>
</dbReference>
<dbReference type="InterPro" id="IPR018303">
    <property type="entry name" value="ATPase_P-typ_P_site"/>
</dbReference>
<evidence type="ECO:0000256" key="4">
    <source>
        <dbReference type="ARBA" id="ARBA00022448"/>
    </source>
</evidence>
<dbReference type="Proteomes" id="UP000198571">
    <property type="component" value="Unassembled WGS sequence"/>
</dbReference>
<keyword evidence="9" id="KW-0479">Metal-binding</keyword>
<keyword evidence="8 18" id="KW-0812">Transmembrane</keyword>
<dbReference type="OrthoDB" id="9813266at2"/>
<dbReference type="Pfam" id="PF00690">
    <property type="entry name" value="Cation_ATPase_N"/>
    <property type="match status" value="1"/>
</dbReference>
<keyword evidence="4" id="KW-0813">Transport</keyword>
<dbReference type="Gene3D" id="3.40.1110.10">
    <property type="entry name" value="Calcium-transporting ATPase, cytoplasmic domain N"/>
    <property type="match status" value="1"/>
</dbReference>
<evidence type="ECO:0000256" key="12">
    <source>
        <dbReference type="ARBA" id="ARBA00022840"/>
    </source>
</evidence>
<dbReference type="GO" id="GO:0005391">
    <property type="term" value="F:P-type sodium:potassium-exchanging transporter activity"/>
    <property type="evidence" value="ECO:0007669"/>
    <property type="project" value="TreeGrafter"/>
</dbReference>
<keyword evidence="13" id="KW-1278">Translocase</keyword>
<dbReference type="Gene3D" id="2.70.150.10">
    <property type="entry name" value="Calcium-transporting ATPase, cytoplasmic transduction domain A"/>
    <property type="match status" value="1"/>
</dbReference>
<dbReference type="AlphaFoldDB" id="A0A1H9WAB5"/>
<keyword evidence="14 18" id="KW-1133">Transmembrane helix</keyword>
<dbReference type="Pfam" id="PF13246">
    <property type="entry name" value="Cation_ATPase"/>
    <property type="match status" value="1"/>
</dbReference>
<dbReference type="GO" id="GO:1902600">
    <property type="term" value="P:proton transmembrane transport"/>
    <property type="evidence" value="ECO:0007669"/>
    <property type="project" value="TreeGrafter"/>
</dbReference>
<evidence type="ECO:0000256" key="11">
    <source>
        <dbReference type="ARBA" id="ARBA00022837"/>
    </source>
</evidence>
<keyword evidence="16 18" id="KW-0472">Membrane</keyword>
<dbReference type="RefSeq" id="WP_093054464.1">
    <property type="nucleotide sequence ID" value="NZ_FOGT01000015.1"/>
</dbReference>
<dbReference type="SUPFAM" id="SSF81653">
    <property type="entry name" value="Calcium ATPase, transduction domain A"/>
    <property type="match status" value="1"/>
</dbReference>
<dbReference type="Pfam" id="PF00689">
    <property type="entry name" value="Cation_ATPase_C"/>
    <property type="match status" value="1"/>
</dbReference>
<dbReference type="CDD" id="cd02080">
    <property type="entry name" value="P-type_ATPase_cation"/>
    <property type="match status" value="1"/>
</dbReference>
<dbReference type="EC" id="7.2.2.10" evidence="3"/>
<dbReference type="Pfam" id="PF00122">
    <property type="entry name" value="E1-E2_ATPase"/>
    <property type="match status" value="1"/>
</dbReference>
<keyword evidence="10" id="KW-0547">Nucleotide-binding</keyword>
<dbReference type="InterPro" id="IPR023214">
    <property type="entry name" value="HAD_sf"/>
</dbReference>
<dbReference type="FunFam" id="3.40.50.1000:FF:000028">
    <property type="entry name" value="Calcium-transporting P-type ATPase, putative"/>
    <property type="match status" value="1"/>
</dbReference>
<feature type="transmembrane region" description="Helical" evidence="18">
    <location>
        <begin position="252"/>
        <end position="270"/>
    </location>
</feature>
<keyword evidence="21" id="KW-1185">Reference proteome</keyword>
<dbReference type="SUPFAM" id="SSF81660">
    <property type="entry name" value="Metal cation-transporting ATPase, ATP-binding domain N"/>
    <property type="match status" value="1"/>
</dbReference>
<feature type="transmembrane region" description="Helical" evidence="18">
    <location>
        <begin position="828"/>
        <end position="848"/>
    </location>
</feature>
<evidence type="ECO:0000256" key="3">
    <source>
        <dbReference type="ARBA" id="ARBA00012790"/>
    </source>
</evidence>
<dbReference type="Gene3D" id="1.20.1110.10">
    <property type="entry name" value="Calcium-transporting ATPase, transmembrane domain"/>
    <property type="match status" value="1"/>
</dbReference>
<dbReference type="Gene3D" id="3.40.50.1000">
    <property type="entry name" value="HAD superfamily/HAD-like"/>
    <property type="match status" value="1"/>
</dbReference>
<evidence type="ECO:0000256" key="2">
    <source>
        <dbReference type="ARBA" id="ARBA00005675"/>
    </source>
</evidence>
<dbReference type="GO" id="GO:0006883">
    <property type="term" value="P:intracellular sodium ion homeostasis"/>
    <property type="evidence" value="ECO:0007669"/>
    <property type="project" value="TreeGrafter"/>
</dbReference>
<dbReference type="InterPro" id="IPR023298">
    <property type="entry name" value="ATPase_P-typ_TM_dom_sf"/>
</dbReference>
<evidence type="ECO:0000256" key="17">
    <source>
        <dbReference type="ARBA" id="ARBA00048694"/>
    </source>
</evidence>